<keyword evidence="6" id="KW-1185">Reference proteome</keyword>
<keyword evidence="1 2" id="KW-0694">RNA-binding</keyword>
<evidence type="ECO:0000313" key="6">
    <source>
        <dbReference type="Proteomes" id="UP000541444"/>
    </source>
</evidence>
<keyword evidence="3" id="KW-0732">Signal</keyword>
<reference evidence="5 6" key="1">
    <citation type="journal article" date="2020" name="IScience">
        <title>Genome Sequencing of the Endangered Kingdonia uniflora (Circaeasteraceae, Ranunculales) Reveals Potential Mechanisms of Evolutionary Specialization.</title>
        <authorList>
            <person name="Sun Y."/>
            <person name="Deng T."/>
            <person name="Zhang A."/>
            <person name="Moore M.J."/>
            <person name="Landis J.B."/>
            <person name="Lin N."/>
            <person name="Zhang H."/>
            <person name="Zhang X."/>
            <person name="Huang J."/>
            <person name="Zhang X."/>
            <person name="Sun H."/>
            <person name="Wang H."/>
        </authorList>
    </citation>
    <scope>NUCLEOTIDE SEQUENCE [LARGE SCALE GENOMIC DNA]</scope>
    <source>
        <strain evidence="5">TB1705</strain>
        <tissue evidence="5">Leaf</tissue>
    </source>
</reference>
<organism evidence="5 6">
    <name type="scientific">Kingdonia uniflora</name>
    <dbReference type="NCBI Taxonomy" id="39325"/>
    <lineage>
        <taxon>Eukaryota</taxon>
        <taxon>Viridiplantae</taxon>
        <taxon>Streptophyta</taxon>
        <taxon>Embryophyta</taxon>
        <taxon>Tracheophyta</taxon>
        <taxon>Spermatophyta</taxon>
        <taxon>Magnoliopsida</taxon>
        <taxon>Ranunculales</taxon>
        <taxon>Circaeasteraceae</taxon>
        <taxon>Kingdonia</taxon>
    </lineage>
</organism>
<dbReference type="GO" id="GO:1990904">
    <property type="term" value="C:ribonucleoprotein complex"/>
    <property type="evidence" value="ECO:0007669"/>
    <property type="project" value="UniProtKB-UniRule"/>
</dbReference>
<gene>
    <name evidence="5" type="ORF">GIB67_035089</name>
</gene>
<accession>A0A7J7MCB8</accession>
<feature type="chain" id="PRO_5029561159" description="XRRM domain-containing protein" evidence="3">
    <location>
        <begin position="16"/>
        <end position="144"/>
    </location>
</feature>
<dbReference type="Proteomes" id="UP000541444">
    <property type="component" value="Unassembled WGS sequence"/>
</dbReference>
<dbReference type="PROSITE" id="PS51939">
    <property type="entry name" value="XRRM"/>
    <property type="match status" value="1"/>
</dbReference>
<evidence type="ECO:0000256" key="2">
    <source>
        <dbReference type="PROSITE-ProRule" id="PRU01288"/>
    </source>
</evidence>
<comment type="caution">
    <text evidence="5">The sequence shown here is derived from an EMBL/GenBank/DDBJ whole genome shotgun (WGS) entry which is preliminary data.</text>
</comment>
<evidence type="ECO:0000259" key="4">
    <source>
        <dbReference type="PROSITE" id="PS51939"/>
    </source>
</evidence>
<feature type="domain" description="XRRM" evidence="4">
    <location>
        <begin position="32"/>
        <end position="144"/>
    </location>
</feature>
<dbReference type="Gene3D" id="3.30.70.330">
    <property type="match status" value="1"/>
</dbReference>
<sequence length="144" mass="16182">MAVLCFKLFIPVLLCKSNCYSLQRLFRSILYMIERGFSEFDLSITPPLQFQSLVTAVSTEGSNNFSLFEFKHIDYQMGGDSGYIHFEEPESAQKARAVAVLAESGLTVKNFFASLEPVSGEAEKEYWSVLLRGSQDRRGGFKGN</sequence>
<feature type="signal peptide" evidence="3">
    <location>
        <begin position="1"/>
        <end position="15"/>
    </location>
</feature>
<evidence type="ECO:0000256" key="1">
    <source>
        <dbReference type="ARBA" id="ARBA00022884"/>
    </source>
</evidence>
<dbReference type="AlphaFoldDB" id="A0A7J7MCB8"/>
<dbReference type="EMBL" id="JACGCM010001625">
    <property type="protein sequence ID" value="KAF6152519.1"/>
    <property type="molecule type" value="Genomic_DNA"/>
</dbReference>
<proteinExistence type="predicted"/>
<dbReference type="Pfam" id="PF08777">
    <property type="entry name" value="RRM_3"/>
    <property type="match status" value="1"/>
</dbReference>
<dbReference type="OrthoDB" id="1751793at2759"/>
<name>A0A7J7MCB8_9MAGN</name>
<evidence type="ECO:0000313" key="5">
    <source>
        <dbReference type="EMBL" id="KAF6152519.1"/>
    </source>
</evidence>
<dbReference type="InterPro" id="IPR014886">
    <property type="entry name" value="La_xRRM"/>
</dbReference>
<dbReference type="InterPro" id="IPR012677">
    <property type="entry name" value="Nucleotide-bd_a/b_plait_sf"/>
</dbReference>
<protein>
    <recommendedName>
        <fullName evidence="4">XRRM domain-containing protein</fullName>
    </recommendedName>
</protein>
<evidence type="ECO:0000256" key="3">
    <source>
        <dbReference type="SAM" id="SignalP"/>
    </source>
</evidence>
<dbReference type="GO" id="GO:0003723">
    <property type="term" value="F:RNA binding"/>
    <property type="evidence" value="ECO:0007669"/>
    <property type="project" value="UniProtKB-KW"/>
</dbReference>